<organism evidence="3 4">
    <name type="scientific">Apiospora marii</name>
    <dbReference type="NCBI Taxonomy" id="335849"/>
    <lineage>
        <taxon>Eukaryota</taxon>
        <taxon>Fungi</taxon>
        <taxon>Dikarya</taxon>
        <taxon>Ascomycota</taxon>
        <taxon>Pezizomycotina</taxon>
        <taxon>Sordariomycetes</taxon>
        <taxon>Xylariomycetidae</taxon>
        <taxon>Amphisphaeriales</taxon>
        <taxon>Apiosporaceae</taxon>
        <taxon>Apiospora</taxon>
    </lineage>
</organism>
<feature type="compositionally biased region" description="Basic and acidic residues" evidence="1">
    <location>
        <begin position="1034"/>
        <end position="1053"/>
    </location>
</feature>
<evidence type="ECO:0000256" key="2">
    <source>
        <dbReference type="SAM" id="Phobius"/>
    </source>
</evidence>
<feature type="compositionally biased region" description="Basic residues" evidence="1">
    <location>
        <begin position="527"/>
        <end position="537"/>
    </location>
</feature>
<keyword evidence="2" id="KW-1133">Transmembrane helix</keyword>
<feature type="compositionally biased region" description="Low complexity" evidence="1">
    <location>
        <begin position="961"/>
        <end position="972"/>
    </location>
</feature>
<feature type="region of interest" description="Disordered" evidence="1">
    <location>
        <begin position="504"/>
        <end position="565"/>
    </location>
</feature>
<dbReference type="Pfam" id="PF05345">
    <property type="entry name" value="He_PIG"/>
    <property type="match status" value="2"/>
</dbReference>
<feature type="region of interest" description="Disordered" evidence="1">
    <location>
        <begin position="858"/>
        <end position="1071"/>
    </location>
</feature>
<dbReference type="Proteomes" id="UP001396898">
    <property type="component" value="Unassembled WGS sequence"/>
</dbReference>
<proteinExistence type="predicted"/>
<feature type="region of interest" description="Disordered" evidence="1">
    <location>
        <begin position="607"/>
        <end position="635"/>
    </location>
</feature>
<evidence type="ECO:0000256" key="1">
    <source>
        <dbReference type="SAM" id="MobiDB-lite"/>
    </source>
</evidence>
<keyword evidence="4" id="KW-1185">Reference proteome</keyword>
<feature type="compositionally biased region" description="Basic and acidic residues" evidence="1">
    <location>
        <begin position="880"/>
        <end position="892"/>
    </location>
</feature>
<comment type="caution">
    <text evidence="3">The sequence shown here is derived from an EMBL/GenBank/DDBJ whole genome shotgun (WGS) entry which is preliminary data.</text>
</comment>
<gene>
    <name evidence="3" type="ORF">PG991_007209</name>
</gene>
<feature type="compositionally biased region" description="Polar residues" evidence="1">
    <location>
        <begin position="858"/>
        <end position="875"/>
    </location>
</feature>
<feature type="compositionally biased region" description="Low complexity" evidence="1">
    <location>
        <begin position="915"/>
        <end position="927"/>
    </location>
</feature>
<accession>A0ABR1RU04</accession>
<evidence type="ECO:0000313" key="3">
    <source>
        <dbReference type="EMBL" id="KAK8018019.1"/>
    </source>
</evidence>
<dbReference type="InterPro" id="IPR013783">
    <property type="entry name" value="Ig-like_fold"/>
</dbReference>
<dbReference type="EMBL" id="JAQQWI010000010">
    <property type="protein sequence ID" value="KAK8018019.1"/>
    <property type="molecule type" value="Genomic_DNA"/>
</dbReference>
<dbReference type="Gene3D" id="2.60.40.10">
    <property type="entry name" value="Immunoglobulins"/>
    <property type="match status" value="4"/>
</dbReference>
<protein>
    <submittedName>
        <fullName evidence="3">Axial budding pattern 2</fullName>
    </submittedName>
</protein>
<feature type="compositionally biased region" description="Pro residues" evidence="1">
    <location>
        <begin position="973"/>
        <end position="989"/>
    </location>
</feature>
<feature type="compositionally biased region" description="Polar residues" evidence="1">
    <location>
        <begin position="540"/>
        <end position="560"/>
    </location>
</feature>
<keyword evidence="2" id="KW-0472">Membrane</keyword>
<evidence type="ECO:0000313" key="4">
    <source>
        <dbReference type="Proteomes" id="UP001396898"/>
    </source>
</evidence>
<dbReference type="SUPFAM" id="SSF49313">
    <property type="entry name" value="Cadherin-like"/>
    <property type="match status" value="3"/>
</dbReference>
<feature type="region of interest" description="Disordered" evidence="1">
    <location>
        <begin position="775"/>
        <end position="809"/>
    </location>
</feature>
<keyword evidence="2" id="KW-0812">Transmembrane</keyword>
<name>A0ABR1RU04_9PEZI</name>
<reference evidence="3 4" key="1">
    <citation type="submission" date="2023-01" db="EMBL/GenBank/DDBJ databases">
        <title>Analysis of 21 Apiospora genomes using comparative genomics revels a genus with tremendous synthesis potential of carbohydrate active enzymes and secondary metabolites.</title>
        <authorList>
            <person name="Sorensen T."/>
        </authorList>
    </citation>
    <scope>NUCLEOTIDE SEQUENCE [LARGE SCALE GENOMIC DNA]</scope>
    <source>
        <strain evidence="3 4">CBS 20057</strain>
    </source>
</reference>
<feature type="compositionally biased region" description="Basic and acidic residues" evidence="1">
    <location>
        <begin position="507"/>
        <end position="521"/>
    </location>
</feature>
<dbReference type="InterPro" id="IPR015919">
    <property type="entry name" value="Cadherin-like_sf"/>
</dbReference>
<sequence length="1071" mass="116044">MRGETYQIPPRRRAGRRDAVTRRVRYCCILFPHQLTAAPGGSYFGAFLVHILSFNVFFPYPITYSLVNAPKWLSIDSNSRRLFGEPKDEDVPPGEVVGVPIKLQAKDESGTTTTNATLVVSRNPPPTVNIPLAAQAKRFGPFSGPSSLLLHPSKPFAYTFDRSTFQADRAPELNYYAVTGDNAPLPSWVSFNPKNLSFTGTTPPFESLVQPPQTFDVQLVASDVFGFASVPLKFSLVVGIHELTSTASAVALNATRGQQFEYTDLVKAVQLDNRTIRPEEVKSITTSSLPSWLEFNNKTWGLSGTPGPTANSSNATVFLQDTFADTVNISLSINILKELFRQNFTALDVTAGDSVLVDLKEYLWDPSEVDLELSNEPSDSWLELDSSSLVLSGTVPSVQDALDSTITITATSKVTRQKEERTMAVHINTGDIATKTNALPAPTASPTAEAHQEAPAVNVPLLLAVLLPLLLLLIAVIVVMLCRRRRNRRAGEGRVLEVSAPIPGTFVRHDTGPENGLRHTMFDIGSSRRRRKRKKSNRSAATPNSESSATSFTGSLQSSTDNHRSERQLVTLRSSDGSLASGADQRRALDPVVPPLRVPTVLRNSGSLLSDTSIGEDEYDTDRGDSGLHLDGAGTERSGTAYLDMPRIHEPFSIQNTPEIAYRTGSDCDSSVELVREDIGVALSGNRDSTLSIRGMGRRVSRAWKQGTASKLLEEYKRKSYQSTSSAKTGRTSLLTTGIAAEKPVNANVISRPTIVHIPSRPGEARQISRRVDGSSPLFGGGSIANSPRTLTPIAQSSPSATSDIQRPPPILQTFTAMSRDSDTSWDRIARDSLGIAHKDLKQPPAQPTNVFSKAIGQTQDTPNWSNRNSKNLMSPDQWLRPKMDRGTEGPHHIPKAAPRLSLYPNVMASPATQGSITTSGSISTGSPDSTRQTPPRHISHGDQKLNVGRIRKQRTGAARPLPKTKSTTPSPTEWPRPTAAPPQRPLPETPTRRPLAERPNGAYRGGPGGAQGAAAAVARSRSTTLSKRSHKTPASERMNDTDDGWEDVRPDESTSSAAGSIHHGSFPALI</sequence>
<feature type="transmembrane region" description="Helical" evidence="2">
    <location>
        <begin position="461"/>
        <end position="482"/>
    </location>
</feature>
<feature type="compositionally biased region" description="Polar residues" evidence="1">
    <location>
        <begin position="784"/>
        <end position="805"/>
    </location>
</feature>